<sequence length="528" mass="59386">MSNDSDPFPHLWDQVQVHAGDVGHADAQGHADDVEFKTENPKEIEEPEDHRPISWSTPTTVSSQQNEQVDFHNHHNGGTVEDDNILWPVLPGESGEGLPYAPSNWPAPGDNWTWRVGRRFSGTGYFQDRFLTPPKRLRKTPGWKQFASKPSIENFIRSTFPDADVQAFFASFTWKIPVKAVTPAKVQLDSVSFETPPPPEKEKVDEMKEDVRRSSRPRRKPPQNVTLGIEEDGGEVPHSGRKKRKPNATGSSSTPKQRTRRSYKKSVPYSAVGSEGDKQDPTPQELALDLIPEDFDNYLNSLDDIITQPVDESVGPTYAAVDSHPNLDDMVEARIKLSSLLVMDFPSLIVSRNISELTSLASKLRKDPYLSAEQLVKLKLIEDMPMFSEVYMESREMIDQVDKCFAILDANKTKVTSLKSEYNELKDKADQLQSQVDSSLLTVKEIDNQIAQLQSWRAELIGKIETDKESKMKLNAAQRVVASEIPGLVQEIQLANGKVPEWVLKKRNAENREAEVLAKYSPLKGFSL</sequence>
<evidence type="ECO:0000259" key="3">
    <source>
        <dbReference type="Pfam" id="PF23299"/>
    </source>
</evidence>
<dbReference type="Proteomes" id="UP001159364">
    <property type="component" value="Linkage Group LG04"/>
</dbReference>
<evidence type="ECO:0000313" key="4">
    <source>
        <dbReference type="EMBL" id="KAJ8768326.1"/>
    </source>
</evidence>
<feature type="compositionally biased region" description="Basic and acidic residues" evidence="2">
    <location>
        <begin position="199"/>
        <end position="213"/>
    </location>
</feature>
<dbReference type="InterPro" id="IPR055508">
    <property type="entry name" value="DUF7081"/>
</dbReference>
<dbReference type="AlphaFoldDB" id="A0AAV8TN18"/>
<feature type="coiled-coil region" evidence="1">
    <location>
        <begin position="408"/>
        <end position="442"/>
    </location>
</feature>
<keyword evidence="5" id="KW-1185">Reference proteome</keyword>
<evidence type="ECO:0000313" key="5">
    <source>
        <dbReference type="Proteomes" id="UP001159364"/>
    </source>
</evidence>
<dbReference type="Pfam" id="PF23299">
    <property type="entry name" value="DUF7081"/>
    <property type="match status" value="1"/>
</dbReference>
<evidence type="ECO:0000256" key="1">
    <source>
        <dbReference type="SAM" id="Coils"/>
    </source>
</evidence>
<feature type="compositionally biased region" description="Polar residues" evidence="2">
    <location>
        <begin position="54"/>
        <end position="63"/>
    </location>
</feature>
<gene>
    <name evidence="4" type="ORF">K2173_021479</name>
</gene>
<reference evidence="4 5" key="1">
    <citation type="submission" date="2021-09" db="EMBL/GenBank/DDBJ databases">
        <title>Genomic insights and catalytic innovation underlie evolution of tropane alkaloids biosynthesis.</title>
        <authorList>
            <person name="Wang Y.-J."/>
            <person name="Tian T."/>
            <person name="Huang J.-P."/>
            <person name="Huang S.-X."/>
        </authorList>
    </citation>
    <scope>NUCLEOTIDE SEQUENCE [LARGE SCALE GENOMIC DNA]</scope>
    <source>
        <strain evidence="4">KIB-2018</strain>
        <tissue evidence="4">Leaf</tissue>
    </source>
</reference>
<proteinExistence type="predicted"/>
<protein>
    <recommendedName>
        <fullName evidence="3">DUF7081 domain-containing protein</fullName>
    </recommendedName>
</protein>
<feature type="domain" description="DUF7081" evidence="3">
    <location>
        <begin position="88"/>
        <end position="177"/>
    </location>
</feature>
<dbReference type="EMBL" id="JAIWQS010000004">
    <property type="protein sequence ID" value="KAJ8768326.1"/>
    <property type="molecule type" value="Genomic_DNA"/>
</dbReference>
<feature type="compositionally biased region" description="Basic and acidic residues" evidence="2">
    <location>
        <begin position="21"/>
        <end position="52"/>
    </location>
</feature>
<dbReference type="Gene3D" id="6.10.280.220">
    <property type="match status" value="1"/>
</dbReference>
<evidence type="ECO:0000256" key="2">
    <source>
        <dbReference type="SAM" id="MobiDB-lite"/>
    </source>
</evidence>
<keyword evidence="1" id="KW-0175">Coiled coil</keyword>
<dbReference type="PANTHER" id="PTHR33345">
    <property type="entry name" value="ADAPTER PROTEIN, PUTATIVE-RELATED"/>
    <property type="match status" value="1"/>
</dbReference>
<feature type="region of interest" description="Disordered" evidence="2">
    <location>
        <begin position="190"/>
        <end position="283"/>
    </location>
</feature>
<feature type="region of interest" description="Disordered" evidence="2">
    <location>
        <begin position="1"/>
        <end position="63"/>
    </location>
</feature>
<accession>A0AAV8TN18</accession>
<organism evidence="4 5">
    <name type="scientific">Erythroxylum novogranatense</name>
    <dbReference type="NCBI Taxonomy" id="1862640"/>
    <lineage>
        <taxon>Eukaryota</taxon>
        <taxon>Viridiplantae</taxon>
        <taxon>Streptophyta</taxon>
        <taxon>Embryophyta</taxon>
        <taxon>Tracheophyta</taxon>
        <taxon>Spermatophyta</taxon>
        <taxon>Magnoliopsida</taxon>
        <taxon>eudicotyledons</taxon>
        <taxon>Gunneridae</taxon>
        <taxon>Pentapetalae</taxon>
        <taxon>rosids</taxon>
        <taxon>fabids</taxon>
        <taxon>Malpighiales</taxon>
        <taxon>Erythroxylaceae</taxon>
        <taxon>Erythroxylum</taxon>
    </lineage>
</organism>
<comment type="caution">
    <text evidence="4">The sequence shown here is derived from an EMBL/GenBank/DDBJ whole genome shotgun (WGS) entry which is preliminary data.</text>
</comment>
<dbReference type="PANTHER" id="PTHR33345:SF4">
    <property type="entry name" value="MBD DOMAIN-CONTAINING PROTEIN"/>
    <property type="match status" value="1"/>
</dbReference>
<name>A0AAV8TN18_9ROSI</name>